<dbReference type="InterPro" id="IPR011051">
    <property type="entry name" value="RmlC_Cupin_sf"/>
</dbReference>
<dbReference type="Gene3D" id="2.60.120.10">
    <property type="entry name" value="Jelly Rolls"/>
    <property type="match status" value="1"/>
</dbReference>
<keyword evidence="6" id="KW-1185">Reference proteome</keyword>
<dbReference type="PROSITE" id="PS01124">
    <property type="entry name" value="HTH_ARAC_FAMILY_2"/>
    <property type="match status" value="1"/>
</dbReference>
<name>A0A3P1CVX7_9BACT</name>
<dbReference type="PANTHER" id="PTHR43280">
    <property type="entry name" value="ARAC-FAMILY TRANSCRIPTIONAL REGULATOR"/>
    <property type="match status" value="1"/>
</dbReference>
<dbReference type="PROSITE" id="PS00041">
    <property type="entry name" value="HTH_ARAC_FAMILY_1"/>
    <property type="match status" value="1"/>
</dbReference>
<dbReference type="EMBL" id="RQJP01000001">
    <property type="protein sequence ID" value="RRB17306.1"/>
    <property type="molecule type" value="Genomic_DNA"/>
</dbReference>
<dbReference type="GO" id="GO:0003700">
    <property type="term" value="F:DNA-binding transcription factor activity"/>
    <property type="evidence" value="ECO:0007669"/>
    <property type="project" value="InterPro"/>
</dbReference>
<dbReference type="InterPro" id="IPR018060">
    <property type="entry name" value="HTH_AraC"/>
</dbReference>
<protein>
    <submittedName>
        <fullName evidence="5">AraC family transcriptional regulator</fullName>
    </submittedName>
</protein>
<sequence>MSDPVVGQGLFFLKVISCSKIQPMDPLLLKVNKTETDSFSVNHFKYTGSFPGLWHYHAEYELTLILKSSGTRFVGDHIDRYTENDLIFIGKNLAHTWKTDSSKEKNQSSEALVIHFKEDFLGKTFFTTPELYAVEKFLQLSQRGIKIIGKTQAAIIGHIHQIQTLSGVNKLIKLLQILSLLAESTELILLSSEGYSQYINENTNDRLNKVHAYIMNNFKSSIRLADAADVAIMSPTAFSRYFKQRMQKPFSQFVNELKVGYACKLLMLHKFSIQQICFECGFQNVSNFNKQFKSYTELSPKQFQLKHRTMYVQASLYQLQENNPAD</sequence>
<dbReference type="Pfam" id="PF12833">
    <property type="entry name" value="HTH_18"/>
    <property type="match status" value="1"/>
</dbReference>
<accession>A0A3P1CVX7</accession>
<evidence type="ECO:0000256" key="2">
    <source>
        <dbReference type="ARBA" id="ARBA00023125"/>
    </source>
</evidence>
<keyword evidence="1" id="KW-0805">Transcription regulation</keyword>
<dbReference type="SUPFAM" id="SSF46689">
    <property type="entry name" value="Homeodomain-like"/>
    <property type="match status" value="2"/>
</dbReference>
<dbReference type="GO" id="GO:0043565">
    <property type="term" value="F:sequence-specific DNA binding"/>
    <property type="evidence" value="ECO:0007669"/>
    <property type="project" value="InterPro"/>
</dbReference>
<gene>
    <name evidence="5" type="ORF">EHT87_03210</name>
</gene>
<dbReference type="CDD" id="cd06976">
    <property type="entry name" value="cupin_MtlR-like_N"/>
    <property type="match status" value="1"/>
</dbReference>
<reference evidence="5 6" key="1">
    <citation type="submission" date="2018-11" db="EMBL/GenBank/DDBJ databases">
        <authorList>
            <person name="Zhou Z."/>
            <person name="Wang G."/>
        </authorList>
    </citation>
    <scope>NUCLEOTIDE SEQUENCE [LARGE SCALE GENOMIC DNA]</scope>
    <source>
        <strain evidence="5 6">KCTC42998</strain>
    </source>
</reference>
<dbReference type="InterPro" id="IPR009057">
    <property type="entry name" value="Homeodomain-like_sf"/>
</dbReference>
<keyword evidence="3" id="KW-0804">Transcription</keyword>
<evidence type="ECO:0000256" key="3">
    <source>
        <dbReference type="ARBA" id="ARBA00023163"/>
    </source>
</evidence>
<dbReference type="SUPFAM" id="SSF51182">
    <property type="entry name" value="RmlC-like cupins"/>
    <property type="match status" value="1"/>
</dbReference>
<proteinExistence type="predicted"/>
<evidence type="ECO:0000313" key="5">
    <source>
        <dbReference type="EMBL" id="RRB17306.1"/>
    </source>
</evidence>
<dbReference type="Gene3D" id="1.10.10.60">
    <property type="entry name" value="Homeodomain-like"/>
    <property type="match status" value="2"/>
</dbReference>
<comment type="caution">
    <text evidence="5">The sequence shown here is derived from an EMBL/GenBank/DDBJ whole genome shotgun (WGS) entry which is preliminary data.</text>
</comment>
<dbReference type="SMART" id="SM00342">
    <property type="entry name" value="HTH_ARAC"/>
    <property type="match status" value="1"/>
</dbReference>
<evidence type="ECO:0000256" key="1">
    <source>
        <dbReference type="ARBA" id="ARBA00023015"/>
    </source>
</evidence>
<dbReference type="PANTHER" id="PTHR43280:SF27">
    <property type="entry name" value="TRANSCRIPTIONAL REGULATOR MTLR"/>
    <property type="match status" value="1"/>
</dbReference>
<keyword evidence="2" id="KW-0238">DNA-binding</keyword>
<evidence type="ECO:0000259" key="4">
    <source>
        <dbReference type="PROSITE" id="PS01124"/>
    </source>
</evidence>
<dbReference type="Proteomes" id="UP000274271">
    <property type="component" value="Unassembled WGS sequence"/>
</dbReference>
<dbReference type="InterPro" id="IPR018062">
    <property type="entry name" value="HTH_AraC-typ_CS"/>
</dbReference>
<organism evidence="5 6">
    <name type="scientific">Larkinella knui</name>
    <dbReference type="NCBI Taxonomy" id="2025310"/>
    <lineage>
        <taxon>Bacteria</taxon>
        <taxon>Pseudomonadati</taxon>
        <taxon>Bacteroidota</taxon>
        <taxon>Cytophagia</taxon>
        <taxon>Cytophagales</taxon>
        <taxon>Spirosomataceae</taxon>
        <taxon>Larkinella</taxon>
    </lineage>
</organism>
<feature type="domain" description="HTH araC/xylS-type" evidence="4">
    <location>
        <begin position="208"/>
        <end position="306"/>
    </location>
</feature>
<dbReference type="InterPro" id="IPR014710">
    <property type="entry name" value="RmlC-like_jellyroll"/>
</dbReference>
<evidence type="ECO:0000313" key="6">
    <source>
        <dbReference type="Proteomes" id="UP000274271"/>
    </source>
</evidence>
<dbReference type="AlphaFoldDB" id="A0A3P1CVX7"/>